<accession>A0A822XX90</accession>
<reference evidence="1 2" key="1">
    <citation type="journal article" date="2020" name="Mol. Biol. Evol.">
        <title>Distinct Expression and Methylation Patterns for Genes with Different Fates following a Single Whole-Genome Duplication in Flowering Plants.</title>
        <authorList>
            <person name="Shi T."/>
            <person name="Rahmani R.S."/>
            <person name="Gugger P.F."/>
            <person name="Wang M."/>
            <person name="Li H."/>
            <person name="Zhang Y."/>
            <person name="Li Z."/>
            <person name="Wang Q."/>
            <person name="Van de Peer Y."/>
            <person name="Marchal K."/>
            <person name="Chen J."/>
        </authorList>
    </citation>
    <scope>NUCLEOTIDE SEQUENCE [LARGE SCALE GENOMIC DNA]</scope>
    <source>
        <tissue evidence="1">Leaf</tissue>
    </source>
</reference>
<dbReference type="Proteomes" id="UP000607653">
    <property type="component" value="Unassembled WGS sequence"/>
</dbReference>
<keyword evidence="2" id="KW-1185">Reference proteome</keyword>
<evidence type="ECO:0000313" key="1">
    <source>
        <dbReference type="EMBL" id="DAD24632.1"/>
    </source>
</evidence>
<protein>
    <submittedName>
        <fullName evidence="1">Uncharacterized protein</fullName>
    </submittedName>
</protein>
<proteinExistence type="predicted"/>
<dbReference type="EMBL" id="DUZY01000001">
    <property type="protein sequence ID" value="DAD24632.1"/>
    <property type="molecule type" value="Genomic_DNA"/>
</dbReference>
<name>A0A822XX90_NELNU</name>
<evidence type="ECO:0000313" key="2">
    <source>
        <dbReference type="Proteomes" id="UP000607653"/>
    </source>
</evidence>
<comment type="caution">
    <text evidence="1">The sequence shown here is derived from an EMBL/GenBank/DDBJ whole genome shotgun (WGS) entry which is preliminary data.</text>
</comment>
<dbReference type="AlphaFoldDB" id="A0A822XX90"/>
<organism evidence="1 2">
    <name type="scientific">Nelumbo nucifera</name>
    <name type="common">Sacred lotus</name>
    <dbReference type="NCBI Taxonomy" id="4432"/>
    <lineage>
        <taxon>Eukaryota</taxon>
        <taxon>Viridiplantae</taxon>
        <taxon>Streptophyta</taxon>
        <taxon>Embryophyta</taxon>
        <taxon>Tracheophyta</taxon>
        <taxon>Spermatophyta</taxon>
        <taxon>Magnoliopsida</taxon>
        <taxon>Proteales</taxon>
        <taxon>Nelumbonaceae</taxon>
        <taxon>Nelumbo</taxon>
    </lineage>
</organism>
<gene>
    <name evidence="1" type="ORF">HUJ06_026096</name>
</gene>
<sequence>MPQSIPGLVEDPGGTKVVGFAVLQVVEEARPLTILNVAAVAAADVCVHRSRIMATQPETVLKRTACVAKGSSFVASLLVKCNFPFDKKLKWPQPQKYFNYSFNSGANPSSSLSPDQFLTPTITVAAVIPDLPFSPLISAAIGVSRVQGR</sequence>